<keyword evidence="5" id="KW-0597">Phosphoprotein</keyword>
<organism evidence="17 18">
    <name type="scientific">Hydrogenibacillus schlegelii</name>
    <name type="common">Bacillus schlegelii</name>
    <dbReference type="NCBI Taxonomy" id="1484"/>
    <lineage>
        <taxon>Bacteria</taxon>
        <taxon>Bacillati</taxon>
        <taxon>Bacillota</taxon>
        <taxon>Bacilli</taxon>
        <taxon>Bacillales</taxon>
        <taxon>Bacillales Family X. Incertae Sedis</taxon>
        <taxon>Hydrogenibacillus</taxon>
    </lineage>
</organism>
<protein>
    <recommendedName>
        <fullName evidence="3">histidine kinase</fullName>
        <ecNumber evidence="3">2.7.13.3</ecNumber>
    </recommendedName>
</protein>
<dbReference type="EC" id="2.7.13.3" evidence="3"/>
<accession>A0A2T5G3T6</accession>
<dbReference type="PRINTS" id="PR00344">
    <property type="entry name" value="BCTRLSENSOR"/>
</dbReference>
<dbReference type="InterPro" id="IPR050428">
    <property type="entry name" value="TCS_sensor_his_kinase"/>
</dbReference>
<dbReference type="InterPro" id="IPR036097">
    <property type="entry name" value="HisK_dim/P_sf"/>
</dbReference>
<evidence type="ECO:0000313" key="18">
    <source>
        <dbReference type="Proteomes" id="UP000244180"/>
    </source>
</evidence>
<feature type="domain" description="Histidine kinase" evidence="15">
    <location>
        <begin position="220"/>
        <end position="439"/>
    </location>
</feature>
<evidence type="ECO:0000256" key="8">
    <source>
        <dbReference type="ARBA" id="ARBA00022741"/>
    </source>
</evidence>
<feature type="transmembrane region" description="Helical" evidence="14">
    <location>
        <begin position="135"/>
        <end position="157"/>
    </location>
</feature>
<evidence type="ECO:0000256" key="12">
    <source>
        <dbReference type="ARBA" id="ARBA00023012"/>
    </source>
</evidence>
<evidence type="ECO:0000256" key="9">
    <source>
        <dbReference type="ARBA" id="ARBA00022777"/>
    </source>
</evidence>
<keyword evidence="9" id="KW-0418">Kinase</keyword>
<evidence type="ECO:0000256" key="7">
    <source>
        <dbReference type="ARBA" id="ARBA00022692"/>
    </source>
</evidence>
<dbReference type="AlphaFoldDB" id="A0A2T5G3T6"/>
<dbReference type="Gene3D" id="6.10.340.10">
    <property type="match status" value="1"/>
</dbReference>
<dbReference type="SUPFAM" id="SSF55874">
    <property type="entry name" value="ATPase domain of HSP90 chaperone/DNA topoisomerase II/histidine kinase"/>
    <property type="match status" value="1"/>
</dbReference>
<proteinExistence type="predicted"/>
<dbReference type="CDD" id="cd06225">
    <property type="entry name" value="HAMP"/>
    <property type="match status" value="1"/>
</dbReference>
<dbReference type="GO" id="GO:0005886">
    <property type="term" value="C:plasma membrane"/>
    <property type="evidence" value="ECO:0007669"/>
    <property type="project" value="UniProtKB-SubCell"/>
</dbReference>
<keyword evidence="13 14" id="KW-0472">Membrane</keyword>
<dbReference type="CDD" id="cd00075">
    <property type="entry name" value="HATPase"/>
    <property type="match status" value="1"/>
</dbReference>
<dbReference type="SMART" id="SM00388">
    <property type="entry name" value="HisKA"/>
    <property type="match status" value="1"/>
</dbReference>
<name>A0A2T5G3T6_HYDSH</name>
<dbReference type="GO" id="GO:0000155">
    <property type="term" value="F:phosphorelay sensor kinase activity"/>
    <property type="evidence" value="ECO:0007669"/>
    <property type="project" value="InterPro"/>
</dbReference>
<feature type="domain" description="HAMP" evidence="16">
    <location>
        <begin position="159"/>
        <end position="212"/>
    </location>
</feature>
<dbReference type="Pfam" id="PF00672">
    <property type="entry name" value="HAMP"/>
    <property type="match status" value="1"/>
</dbReference>
<keyword evidence="7 14" id="KW-0812">Transmembrane</keyword>
<keyword evidence="10" id="KW-0067">ATP-binding</keyword>
<comment type="catalytic activity">
    <reaction evidence="1">
        <text>ATP + protein L-histidine = ADP + protein N-phospho-L-histidine.</text>
        <dbReference type="EC" id="2.7.13.3"/>
    </reaction>
</comment>
<dbReference type="InterPro" id="IPR003661">
    <property type="entry name" value="HisK_dim/P_dom"/>
</dbReference>
<evidence type="ECO:0000313" key="17">
    <source>
        <dbReference type="EMBL" id="PTQ50853.1"/>
    </source>
</evidence>
<evidence type="ECO:0000256" key="13">
    <source>
        <dbReference type="ARBA" id="ARBA00023136"/>
    </source>
</evidence>
<evidence type="ECO:0000259" key="15">
    <source>
        <dbReference type="PROSITE" id="PS50109"/>
    </source>
</evidence>
<keyword evidence="12" id="KW-0902">Two-component regulatory system</keyword>
<keyword evidence="6" id="KW-0808">Transferase</keyword>
<dbReference type="EMBL" id="PEBV01000066">
    <property type="protein sequence ID" value="PTQ50853.1"/>
    <property type="molecule type" value="Genomic_DNA"/>
</dbReference>
<evidence type="ECO:0000256" key="10">
    <source>
        <dbReference type="ARBA" id="ARBA00022840"/>
    </source>
</evidence>
<dbReference type="SUPFAM" id="SSF158472">
    <property type="entry name" value="HAMP domain-like"/>
    <property type="match status" value="1"/>
</dbReference>
<dbReference type="Pfam" id="PF02518">
    <property type="entry name" value="HATPase_c"/>
    <property type="match status" value="1"/>
</dbReference>
<dbReference type="Gene3D" id="1.10.287.130">
    <property type="match status" value="1"/>
</dbReference>
<dbReference type="RefSeq" id="WP_273000824.1">
    <property type="nucleotide sequence ID" value="NZ_PEBV01000066.1"/>
</dbReference>
<dbReference type="GO" id="GO:0005524">
    <property type="term" value="F:ATP binding"/>
    <property type="evidence" value="ECO:0007669"/>
    <property type="project" value="UniProtKB-KW"/>
</dbReference>
<keyword evidence="4" id="KW-1003">Cell membrane</keyword>
<dbReference type="SMART" id="SM00387">
    <property type="entry name" value="HATPase_c"/>
    <property type="match status" value="1"/>
</dbReference>
<dbReference type="SMART" id="SM00304">
    <property type="entry name" value="HAMP"/>
    <property type="match status" value="1"/>
</dbReference>
<keyword evidence="11 14" id="KW-1133">Transmembrane helix</keyword>
<dbReference type="InterPro" id="IPR036890">
    <property type="entry name" value="HATPase_C_sf"/>
</dbReference>
<evidence type="ECO:0000256" key="14">
    <source>
        <dbReference type="SAM" id="Phobius"/>
    </source>
</evidence>
<dbReference type="SUPFAM" id="SSF47384">
    <property type="entry name" value="Homodimeric domain of signal transducing histidine kinase"/>
    <property type="match status" value="1"/>
</dbReference>
<evidence type="ECO:0000256" key="6">
    <source>
        <dbReference type="ARBA" id="ARBA00022679"/>
    </source>
</evidence>
<comment type="caution">
    <text evidence="17">The sequence shown here is derived from an EMBL/GenBank/DDBJ whole genome shotgun (WGS) entry which is preliminary data.</text>
</comment>
<keyword evidence="8" id="KW-0547">Nucleotide-binding</keyword>
<dbReference type="InterPro" id="IPR004358">
    <property type="entry name" value="Sig_transdc_His_kin-like_C"/>
</dbReference>
<dbReference type="InterPro" id="IPR003594">
    <property type="entry name" value="HATPase_dom"/>
</dbReference>
<dbReference type="InterPro" id="IPR005467">
    <property type="entry name" value="His_kinase_dom"/>
</dbReference>
<dbReference type="PROSITE" id="PS50109">
    <property type="entry name" value="HIS_KIN"/>
    <property type="match status" value="1"/>
</dbReference>
<evidence type="ECO:0000256" key="2">
    <source>
        <dbReference type="ARBA" id="ARBA00004651"/>
    </source>
</evidence>
<gene>
    <name evidence="17" type="ORF">HSCHL_2485</name>
</gene>
<dbReference type="PANTHER" id="PTHR45436:SF15">
    <property type="entry name" value="SENSOR HISTIDINE KINASE CUSS"/>
    <property type="match status" value="1"/>
</dbReference>
<evidence type="ECO:0000256" key="3">
    <source>
        <dbReference type="ARBA" id="ARBA00012438"/>
    </source>
</evidence>
<evidence type="ECO:0000259" key="16">
    <source>
        <dbReference type="PROSITE" id="PS50885"/>
    </source>
</evidence>
<dbReference type="FunFam" id="3.30.565.10:FF:000006">
    <property type="entry name" value="Sensor histidine kinase WalK"/>
    <property type="match status" value="1"/>
</dbReference>
<evidence type="ECO:0000256" key="11">
    <source>
        <dbReference type="ARBA" id="ARBA00022989"/>
    </source>
</evidence>
<dbReference type="PROSITE" id="PS50885">
    <property type="entry name" value="HAMP"/>
    <property type="match status" value="1"/>
</dbReference>
<sequence length="450" mass="49211">MRSVFWKRRLTLRSRLTLWIAALLLVIGTAEWLFIDALASSHLPQALLGPLRMVEISLSADPFISGESPLDPPSFDRAPTAPGPPAGGSEKIARIEPETKRSVAVEKLPLPPLTEKENHGLSLLSMLNAAVLKEYRWISLLTVALATIFGAVGAYVLSGRALDPVRKLSEAVRNVQVGTLDVRLPVEGPPDEVRVLAESFNALLARLERSFRQQRDFVAATAHELRTPLAALRTLLDDQAAESKRGQNGNEETWKGLDRAVERLQETVEGLLVLARGEGNLEREAVSLAAVLLDVVEELSSLAEAHGVTLSVDIDDAAEAEAFVLGDRRLIERAVANLIDNAVRYNRPGGRVWIRLLSDNGAFWTIRVEDTGIGIPKEAQERIFERFYRLDDSRSRKSGGVGLGLAIVRHVAELHGGTVEVESAPGKGSVFALRFPHGQGPYRTPMKPKT</sequence>
<dbReference type="CDD" id="cd00082">
    <property type="entry name" value="HisKA"/>
    <property type="match status" value="1"/>
</dbReference>
<comment type="subcellular location">
    <subcellularLocation>
        <location evidence="2">Cell membrane</location>
        <topology evidence="2">Multi-pass membrane protein</topology>
    </subcellularLocation>
</comment>
<dbReference type="PANTHER" id="PTHR45436">
    <property type="entry name" value="SENSOR HISTIDINE KINASE YKOH"/>
    <property type="match status" value="1"/>
</dbReference>
<reference evidence="17 18" key="1">
    <citation type="submission" date="2017-08" db="EMBL/GenBank/DDBJ databases">
        <title>Burning lignite coal seam in the remote Altai Mountains harbors a hydrogen-driven thermophilic microbial community.</title>
        <authorList>
            <person name="Kadnikov V.V."/>
            <person name="Mardanov A.V."/>
            <person name="Ivasenko D."/>
            <person name="Beletsky A.V."/>
            <person name="Karnachuk O.V."/>
            <person name="Ravin N.V."/>
        </authorList>
    </citation>
    <scope>NUCLEOTIDE SEQUENCE [LARGE SCALE GENOMIC DNA]</scope>
    <source>
        <strain evidence="17">AL33</strain>
    </source>
</reference>
<evidence type="ECO:0000256" key="5">
    <source>
        <dbReference type="ARBA" id="ARBA00022553"/>
    </source>
</evidence>
<dbReference type="Pfam" id="PF00512">
    <property type="entry name" value="HisKA"/>
    <property type="match status" value="1"/>
</dbReference>
<dbReference type="Gene3D" id="3.30.565.10">
    <property type="entry name" value="Histidine kinase-like ATPase, C-terminal domain"/>
    <property type="match status" value="1"/>
</dbReference>
<dbReference type="Proteomes" id="UP000244180">
    <property type="component" value="Unassembled WGS sequence"/>
</dbReference>
<evidence type="ECO:0000256" key="4">
    <source>
        <dbReference type="ARBA" id="ARBA00022475"/>
    </source>
</evidence>
<dbReference type="InterPro" id="IPR003660">
    <property type="entry name" value="HAMP_dom"/>
</dbReference>
<evidence type="ECO:0000256" key="1">
    <source>
        <dbReference type="ARBA" id="ARBA00000085"/>
    </source>
</evidence>